<accession>A0A060I802</accession>
<dbReference type="InterPro" id="IPR014988">
    <property type="entry name" value="Uncharacterised_YqcI/YcgG"/>
</dbReference>
<reference evidence="1 2" key="1">
    <citation type="submission" date="2013-12" db="EMBL/GenBank/DDBJ databases">
        <title>Complete genome sequence of Rhizobium etli bv. mimosae IE4771.</title>
        <authorList>
            <person name="Bustos P."/>
            <person name="Santamaria R.I."/>
            <person name="Lozano L."/>
            <person name="Ormeno-Orrillo E."/>
            <person name="Rogel M.A."/>
            <person name="Romero D."/>
            <person name="Cevallos M.A."/>
            <person name="Martinez-Romero E."/>
            <person name="Gonzalez V."/>
        </authorList>
    </citation>
    <scope>NUCLEOTIDE SEQUENCE [LARGE SCALE GENOMIC DNA]</scope>
    <source>
        <strain evidence="1 2">IE4771</strain>
        <plasmid evidence="2">Plasmid pRetIE4771b</plasmid>
    </source>
</reference>
<dbReference type="RefSeq" id="WP_051649924.1">
    <property type="nucleotide sequence ID" value="NZ_CP006988.1"/>
</dbReference>
<keyword evidence="1" id="KW-0614">Plasmid</keyword>
<organism evidence="1 2">
    <name type="scientific">Rhizobium etli bv. mimosae str. IE4771</name>
    <dbReference type="NCBI Taxonomy" id="1432050"/>
    <lineage>
        <taxon>Bacteria</taxon>
        <taxon>Pseudomonadati</taxon>
        <taxon>Pseudomonadota</taxon>
        <taxon>Alphaproteobacteria</taxon>
        <taxon>Hyphomicrobiales</taxon>
        <taxon>Rhizobiaceae</taxon>
        <taxon>Rhizobium/Agrobacterium group</taxon>
        <taxon>Rhizobium</taxon>
    </lineage>
</organism>
<protein>
    <submittedName>
        <fullName evidence="1">YqcI/YcgG family protein</fullName>
    </submittedName>
</protein>
<dbReference type="PANTHER" id="PTHR40045:SF1">
    <property type="entry name" value="YQCI_YCGG FAMILY PROTEIN"/>
    <property type="match status" value="1"/>
</dbReference>
<dbReference type="AlphaFoldDB" id="A0A060I802"/>
<dbReference type="PANTHER" id="PTHR40045">
    <property type="entry name" value="YCGG FAMILY PROTEIN"/>
    <property type="match status" value="1"/>
</dbReference>
<gene>
    <name evidence="1" type="ORF">IE4771_PB00153</name>
</gene>
<proteinExistence type="predicted"/>
<sequence>MLIEQAECTNLPAAFSWGHAATSHVLSKFRSDPGTRDGFPCIFGHNSVRRGNLRFLLVPYNVDISKYDFHVLADDLRSYIDQVDVKSLDVSRHRPLLVLFEPVAIFTTADQFQQIFIEAMQFLIDVDQQAWPTNVSKDPDHHTWTMCFQGCELFVNVSHPAHVNRRSRNLGDGLAFVINPRKIFDIAAPDDAKGRRVTKTIRHNIDLYDDVPHSALLGSYLLREAQWPQYMIPDNNDLPPLKCPLRFK</sequence>
<evidence type="ECO:0000313" key="1">
    <source>
        <dbReference type="EMBL" id="AIC29884.1"/>
    </source>
</evidence>
<dbReference type="Proteomes" id="UP000027180">
    <property type="component" value="Plasmid pRetIE4771b"/>
</dbReference>
<dbReference type="Pfam" id="PF08892">
    <property type="entry name" value="YqcI_YcgG"/>
    <property type="match status" value="1"/>
</dbReference>
<dbReference type="HOGENOM" id="CLU_067506_1_1_5"/>
<evidence type="ECO:0000313" key="2">
    <source>
        <dbReference type="Proteomes" id="UP000027180"/>
    </source>
</evidence>
<dbReference type="KEGG" id="rei:IE4771_PB00153"/>
<geneLocation type="plasmid" evidence="1 2">
    <name>pRetIE4771b</name>
</geneLocation>
<name>A0A060I802_RHIET</name>
<dbReference type="EMBL" id="CP006988">
    <property type="protein sequence ID" value="AIC29884.1"/>
    <property type="molecule type" value="Genomic_DNA"/>
</dbReference>